<evidence type="ECO:0000256" key="1">
    <source>
        <dbReference type="ARBA" id="ARBA00001933"/>
    </source>
</evidence>
<dbReference type="GeneID" id="83882703"/>
<evidence type="ECO:0000313" key="8">
    <source>
        <dbReference type="Proteomes" id="UP000051870"/>
    </source>
</evidence>
<dbReference type="Gene3D" id="3.90.1150.10">
    <property type="entry name" value="Aspartate Aminotransferase, domain 1"/>
    <property type="match status" value="1"/>
</dbReference>
<keyword evidence="3 7" id="KW-0032">Aminotransferase</keyword>
<dbReference type="EC" id="2.6.1.77" evidence="7"/>
<dbReference type="EMBL" id="CYTW01000006">
    <property type="protein sequence ID" value="CUK12863.1"/>
    <property type="molecule type" value="Genomic_DNA"/>
</dbReference>
<dbReference type="NCBIfam" id="NF005682">
    <property type="entry name" value="PRK07480.1"/>
    <property type="match status" value="1"/>
</dbReference>
<dbReference type="RefSeq" id="WP_058312897.1">
    <property type="nucleotide sequence ID" value="NZ_CYTW01000006.1"/>
</dbReference>
<name>A0A0P1IMI5_9RHOB</name>
<comment type="cofactor">
    <cofactor evidence="1">
        <name>pyridoxal 5'-phosphate</name>
        <dbReference type="ChEBI" id="CHEBI:597326"/>
    </cofactor>
</comment>
<evidence type="ECO:0000256" key="4">
    <source>
        <dbReference type="ARBA" id="ARBA00022679"/>
    </source>
</evidence>
<gene>
    <name evidence="7" type="primary">tpa_5</name>
    <name evidence="7" type="ORF">PH7735_03730</name>
</gene>
<dbReference type="STRING" id="1715693.PH7735_03730"/>
<evidence type="ECO:0000256" key="6">
    <source>
        <dbReference type="RuleBase" id="RU003560"/>
    </source>
</evidence>
<dbReference type="PROSITE" id="PS00600">
    <property type="entry name" value="AA_TRANSFER_CLASS_3"/>
    <property type="match status" value="1"/>
</dbReference>
<dbReference type="GO" id="GO:0030170">
    <property type="term" value="F:pyridoxal phosphate binding"/>
    <property type="evidence" value="ECO:0007669"/>
    <property type="project" value="InterPro"/>
</dbReference>
<evidence type="ECO:0000256" key="3">
    <source>
        <dbReference type="ARBA" id="ARBA00022576"/>
    </source>
</evidence>
<sequence>MEMITNQMPTAELQALDAAHHVHPFTNQDELTSKGARVIMRAKGVSLFDSEGVEILDAMAGLWCVNIGYGRGELADVAARQMRELPYYNTFFQTTHVPVIALSAKLAELAPGDLNHVFFGGSGSEANDTNLRLVRTYWAEKGKPEKKVVISRKNAYHGSTMAGASLGGMSGMHAQGGLPIPDVHHIDEPNWYAEGGDMSPDEFGLQRAQELEKAILEFGEDRVAAFIAEPIQGAGGVIVAPDTYWPEIQRICDKYEILLIVDEVICGFGRTGNWFGSQTLNIRPDIMTIAKGLSSGYAPIAASILSDEVAAVIGGTEFNHGYTYSGHPVAAAVALENLRILEEEKIVETVREDTGPYLQKKWKALADHPLVGEAKIVGMMGSIALTPNKETRAAFKADVGTIGFKCREHCFANNLIMRHVGDRMVISPPLVITKDEIDTLIERATKALDLTLQQIKDEGLYA</sequence>
<evidence type="ECO:0000256" key="5">
    <source>
        <dbReference type="ARBA" id="ARBA00022898"/>
    </source>
</evidence>
<dbReference type="PIRSF" id="PIRSF000521">
    <property type="entry name" value="Transaminase_4ab_Lys_Orn"/>
    <property type="match status" value="1"/>
</dbReference>
<evidence type="ECO:0000256" key="2">
    <source>
        <dbReference type="ARBA" id="ARBA00008954"/>
    </source>
</evidence>
<protein>
    <submittedName>
        <fullName evidence="7">Taurine--pyruvate aminotransferase</fullName>
        <ecNumber evidence="7">2.6.1.77</ecNumber>
    </submittedName>
</protein>
<dbReference type="NCBIfam" id="NF004767">
    <property type="entry name" value="PRK06105.1"/>
    <property type="match status" value="1"/>
</dbReference>
<reference evidence="8" key="1">
    <citation type="submission" date="2015-09" db="EMBL/GenBank/DDBJ databases">
        <authorList>
            <person name="Rodrigo-Torres Lidia"/>
            <person name="Arahal R.David."/>
        </authorList>
    </citation>
    <scope>NUCLEOTIDE SEQUENCE [LARGE SCALE GENOMIC DNA]</scope>
    <source>
        <strain evidence="8">CECT 7735</strain>
    </source>
</reference>
<evidence type="ECO:0000313" key="7">
    <source>
        <dbReference type="EMBL" id="CUK12863.1"/>
    </source>
</evidence>
<keyword evidence="4 7" id="KW-0808">Transferase</keyword>
<dbReference type="CDD" id="cd00610">
    <property type="entry name" value="OAT_like"/>
    <property type="match status" value="1"/>
</dbReference>
<dbReference type="AlphaFoldDB" id="A0A0P1IMI5"/>
<dbReference type="InterPro" id="IPR005814">
    <property type="entry name" value="Aminotrans_3"/>
</dbReference>
<dbReference type="InterPro" id="IPR015424">
    <property type="entry name" value="PyrdxlP-dep_Trfase"/>
</dbReference>
<dbReference type="InterPro" id="IPR015421">
    <property type="entry name" value="PyrdxlP-dep_Trfase_major"/>
</dbReference>
<dbReference type="PANTHER" id="PTHR43094">
    <property type="entry name" value="AMINOTRANSFERASE"/>
    <property type="match status" value="1"/>
</dbReference>
<comment type="similarity">
    <text evidence="2 6">Belongs to the class-III pyridoxal-phosphate-dependent aminotransferase family.</text>
</comment>
<dbReference type="GO" id="GO:0031299">
    <property type="term" value="F:taurine-pyruvate aminotransferase activity"/>
    <property type="evidence" value="ECO:0007669"/>
    <property type="project" value="UniProtKB-EC"/>
</dbReference>
<accession>A0A0P1IMI5</accession>
<organism evidence="7 8">
    <name type="scientific">Shimia thalassica</name>
    <dbReference type="NCBI Taxonomy" id="1715693"/>
    <lineage>
        <taxon>Bacteria</taxon>
        <taxon>Pseudomonadati</taxon>
        <taxon>Pseudomonadota</taxon>
        <taxon>Alphaproteobacteria</taxon>
        <taxon>Rhodobacterales</taxon>
        <taxon>Roseobacteraceae</taxon>
    </lineage>
</organism>
<dbReference type="PANTHER" id="PTHR43094:SF1">
    <property type="entry name" value="AMINOTRANSFERASE CLASS-III"/>
    <property type="match status" value="1"/>
</dbReference>
<dbReference type="Gene3D" id="3.40.640.10">
    <property type="entry name" value="Type I PLP-dependent aspartate aminotransferase-like (Major domain)"/>
    <property type="match status" value="1"/>
</dbReference>
<keyword evidence="7" id="KW-0670">Pyruvate</keyword>
<keyword evidence="5 6" id="KW-0663">Pyridoxal phosphate</keyword>
<dbReference type="SUPFAM" id="SSF53383">
    <property type="entry name" value="PLP-dependent transferases"/>
    <property type="match status" value="1"/>
</dbReference>
<keyword evidence="8" id="KW-1185">Reference proteome</keyword>
<dbReference type="Proteomes" id="UP000051870">
    <property type="component" value="Unassembled WGS sequence"/>
</dbReference>
<dbReference type="InterPro" id="IPR049704">
    <property type="entry name" value="Aminotrans_3_PPA_site"/>
</dbReference>
<dbReference type="FunFam" id="3.40.640.10:FF:000014">
    <property type="entry name" value="Adenosylmethionine-8-amino-7-oxononanoate aminotransferase, probable"/>
    <property type="match status" value="1"/>
</dbReference>
<dbReference type="InterPro" id="IPR015422">
    <property type="entry name" value="PyrdxlP-dep_Trfase_small"/>
</dbReference>
<proteinExistence type="inferred from homology"/>
<dbReference type="Pfam" id="PF00202">
    <property type="entry name" value="Aminotran_3"/>
    <property type="match status" value="1"/>
</dbReference>